<accession>A0A934KCS6</accession>
<dbReference type="AlphaFoldDB" id="A0A934KCS6"/>
<dbReference type="InterPro" id="IPR023635">
    <property type="entry name" value="Peptide_deformylase"/>
</dbReference>
<feature type="active site" evidence="2">
    <location>
        <position position="132"/>
    </location>
</feature>
<dbReference type="Gene3D" id="3.90.45.10">
    <property type="entry name" value="Peptide deformylase"/>
    <property type="match status" value="1"/>
</dbReference>
<protein>
    <recommendedName>
        <fullName evidence="2">Peptide deformylase</fullName>
        <shortName evidence="2">PDF</shortName>
        <ecNumber evidence="2">3.5.1.88</ecNumber>
    </recommendedName>
    <alternativeName>
        <fullName evidence="2">Polypeptide deformylase</fullName>
    </alternativeName>
</protein>
<feature type="binding site" evidence="2">
    <location>
        <position position="131"/>
    </location>
    <ligand>
        <name>Fe cation</name>
        <dbReference type="ChEBI" id="CHEBI:24875"/>
    </ligand>
</feature>
<proteinExistence type="inferred from homology"/>
<evidence type="ECO:0000313" key="3">
    <source>
        <dbReference type="EMBL" id="MBJ7604089.1"/>
    </source>
</evidence>
<dbReference type="GO" id="GO:0006412">
    <property type="term" value="P:translation"/>
    <property type="evidence" value="ECO:0007669"/>
    <property type="project" value="UniProtKB-UniRule"/>
</dbReference>
<comment type="similarity">
    <text evidence="1 2">Belongs to the polypeptide deformylase family.</text>
</comment>
<comment type="function">
    <text evidence="2">Removes the formyl group from the N-terminal Met of newly synthesized proteins. Requires at least a dipeptide for an efficient rate of reaction. N-terminal L-methionine is a prerequisite for activity but the enzyme has broad specificity at other positions.</text>
</comment>
<dbReference type="Proteomes" id="UP000620075">
    <property type="component" value="Unassembled WGS sequence"/>
</dbReference>
<keyword evidence="2 3" id="KW-0378">Hydrolase</keyword>
<comment type="catalytic activity">
    <reaction evidence="2">
        <text>N-terminal N-formyl-L-methionyl-[peptide] + H2O = N-terminal L-methionyl-[peptide] + formate</text>
        <dbReference type="Rhea" id="RHEA:24420"/>
        <dbReference type="Rhea" id="RHEA-COMP:10639"/>
        <dbReference type="Rhea" id="RHEA-COMP:10640"/>
        <dbReference type="ChEBI" id="CHEBI:15377"/>
        <dbReference type="ChEBI" id="CHEBI:15740"/>
        <dbReference type="ChEBI" id="CHEBI:49298"/>
        <dbReference type="ChEBI" id="CHEBI:64731"/>
        <dbReference type="EC" id="3.5.1.88"/>
    </reaction>
</comment>
<dbReference type="PANTHER" id="PTHR10458">
    <property type="entry name" value="PEPTIDE DEFORMYLASE"/>
    <property type="match status" value="1"/>
</dbReference>
<gene>
    <name evidence="2 3" type="primary">def</name>
    <name evidence="3" type="ORF">JF888_12990</name>
</gene>
<sequence length="166" mass="18140">MSIRKILDFKHPALRTKAKKVARVDGSAVRLLDDLVETMYAAPGAGLAANQIGVALRAIVVKGDENQHHALINPELVKAEGSQIGYEGCLSYPGWVGEVERAEQVVVKGLNRKGKPVRIKASGFTARAFQHEIDHLDGILFTDRLTGLETLRPAEEYETELEAVKA</sequence>
<name>A0A934KCS6_9BACT</name>
<dbReference type="NCBIfam" id="TIGR00079">
    <property type="entry name" value="pept_deformyl"/>
    <property type="match status" value="1"/>
</dbReference>
<dbReference type="EC" id="3.5.1.88" evidence="2"/>
<evidence type="ECO:0000313" key="4">
    <source>
        <dbReference type="Proteomes" id="UP000620075"/>
    </source>
</evidence>
<keyword evidence="2" id="KW-0408">Iron</keyword>
<evidence type="ECO:0000256" key="1">
    <source>
        <dbReference type="ARBA" id="ARBA00010759"/>
    </source>
</evidence>
<comment type="caution">
    <text evidence="3">The sequence shown here is derived from an EMBL/GenBank/DDBJ whole genome shotgun (WGS) entry which is preliminary data.</text>
</comment>
<organism evidence="3 4">
    <name type="scientific">Candidatus Dormiibacter inghamiae</name>
    <dbReference type="NCBI Taxonomy" id="3127013"/>
    <lineage>
        <taxon>Bacteria</taxon>
        <taxon>Bacillati</taxon>
        <taxon>Candidatus Dormiibacterota</taxon>
        <taxon>Candidatus Dormibacteria</taxon>
        <taxon>Candidatus Dormibacterales</taxon>
        <taxon>Candidatus Dormibacteraceae</taxon>
        <taxon>Candidatus Dormiibacter</taxon>
    </lineage>
</organism>
<dbReference type="RefSeq" id="WP_338181137.1">
    <property type="nucleotide sequence ID" value="NZ_JAEKNQ010000051.1"/>
</dbReference>
<reference evidence="3 4" key="1">
    <citation type="submission" date="2020-10" db="EMBL/GenBank/DDBJ databases">
        <title>Ca. Dormibacterota MAGs.</title>
        <authorList>
            <person name="Montgomery K."/>
        </authorList>
    </citation>
    <scope>NUCLEOTIDE SEQUENCE [LARGE SCALE GENOMIC DNA]</scope>
    <source>
        <strain evidence="3">SC8811_S16_3</strain>
    </source>
</reference>
<dbReference type="GO" id="GO:0046872">
    <property type="term" value="F:metal ion binding"/>
    <property type="evidence" value="ECO:0007669"/>
    <property type="project" value="UniProtKB-KW"/>
</dbReference>
<dbReference type="HAMAP" id="MF_00163">
    <property type="entry name" value="Pep_deformylase"/>
    <property type="match status" value="1"/>
</dbReference>
<dbReference type="PIRSF" id="PIRSF004749">
    <property type="entry name" value="Pep_def"/>
    <property type="match status" value="1"/>
</dbReference>
<dbReference type="CDD" id="cd00487">
    <property type="entry name" value="Pep_deformylase"/>
    <property type="match status" value="1"/>
</dbReference>
<keyword evidence="2" id="KW-0479">Metal-binding</keyword>
<comment type="cofactor">
    <cofactor evidence="2">
        <name>Fe(2+)</name>
        <dbReference type="ChEBI" id="CHEBI:29033"/>
    </cofactor>
    <text evidence="2">Binds 1 Fe(2+) ion.</text>
</comment>
<keyword evidence="2" id="KW-0648">Protein biosynthesis</keyword>
<dbReference type="EMBL" id="JAEKNQ010000051">
    <property type="protein sequence ID" value="MBJ7604089.1"/>
    <property type="molecule type" value="Genomic_DNA"/>
</dbReference>
<dbReference type="Pfam" id="PF01327">
    <property type="entry name" value="Pep_deformylase"/>
    <property type="match status" value="1"/>
</dbReference>
<dbReference type="PANTHER" id="PTHR10458:SF22">
    <property type="entry name" value="PEPTIDE DEFORMYLASE"/>
    <property type="match status" value="1"/>
</dbReference>
<dbReference type="NCBIfam" id="NF001159">
    <property type="entry name" value="PRK00150.1-3"/>
    <property type="match status" value="1"/>
</dbReference>
<feature type="binding site" evidence="2">
    <location>
        <position position="135"/>
    </location>
    <ligand>
        <name>Fe cation</name>
        <dbReference type="ChEBI" id="CHEBI:24875"/>
    </ligand>
</feature>
<dbReference type="InterPro" id="IPR036821">
    <property type="entry name" value="Peptide_deformylase_sf"/>
</dbReference>
<dbReference type="SUPFAM" id="SSF56420">
    <property type="entry name" value="Peptide deformylase"/>
    <property type="match status" value="1"/>
</dbReference>
<evidence type="ECO:0000256" key="2">
    <source>
        <dbReference type="HAMAP-Rule" id="MF_00163"/>
    </source>
</evidence>
<dbReference type="PRINTS" id="PR01576">
    <property type="entry name" value="PDEFORMYLASE"/>
</dbReference>
<dbReference type="GO" id="GO:0042586">
    <property type="term" value="F:peptide deformylase activity"/>
    <property type="evidence" value="ECO:0007669"/>
    <property type="project" value="UniProtKB-UniRule"/>
</dbReference>
<feature type="binding site" evidence="2">
    <location>
        <position position="89"/>
    </location>
    <ligand>
        <name>Fe cation</name>
        <dbReference type="ChEBI" id="CHEBI:24875"/>
    </ligand>
</feature>